<evidence type="ECO:0000313" key="2">
    <source>
        <dbReference type="EMBL" id="GJF00408.1"/>
    </source>
</evidence>
<sequence>MEGEQARIEVLGGDVVTQDEFVQQALESPRGNTDASSAFSSSPGLSSLSLFHPSSPFSFESDLHTIPPLPLNPDDPLSWSPVRQPHGSMSFSVFNSHVFPTSHLQDDRASEASSDREATPDTDVPDTLQDAPAWVVFQYNKFLEEDVPDKVKEDWNGLLDDWVALEREMGFSTPHNGFSPTDRPEALGLWVKKGRKKHIEIKNPCTFCSAWYHWWKSVNPAWRREAGDVLAIEGDGNWSTMFLPGPNRFLNVLGSLLGVRDIERNDEKWICAVRDVRWTVSQVLAAK</sequence>
<feature type="region of interest" description="Disordered" evidence="1">
    <location>
        <begin position="104"/>
        <end position="127"/>
    </location>
</feature>
<evidence type="ECO:0000256" key="1">
    <source>
        <dbReference type="SAM" id="MobiDB-lite"/>
    </source>
</evidence>
<gene>
    <name evidence="2" type="ORF">PsYK624_166960</name>
</gene>
<name>A0A9P3LNZ2_9APHY</name>
<feature type="compositionally biased region" description="Basic and acidic residues" evidence="1">
    <location>
        <begin position="104"/>
        <end position="119"/>
    </location>
</feature>
<dbReference type="EMBL" id="BPQB01000151">
    <property type="protein sequence ID" value="GJF00408.1"/>
    <property type="molecule type" value="Genomic_DNA"/>
</dbReference>
<evidence type="ECO:0000313" key="3">
    <source>
        <dbReference type="Proteomes" id="UP000703269"/>
    </source>
</evidence>
<comment type="caution">
    <text evidence="2">The sequence shown here is derived from an EMBL/GenBank/DDBJ whole genome shotgun (WGS) entry which is preliminary data.</text>
</comment>
<proteinExistence type="predicted"/>
<feature type="region of interest" description="Disordered" evidence="1">
    <location>
        <begin position="26"/>
        <end position="45"/>
    </location>
</feature>
<keyword evidence="3" id="KW-1185">Reference proteome</keyword>
<protein>
    <submittedName>
        <fullName evidence="2">Uncharacterized protein</fullName>
    </submittedName>
</protein>
<organism evidence="2 3">
    <name type="scientific">Phanerochaete sordida</name>
    <dbReference type="NCBI Taxonomy" id="48140"/>
    <lineage>
        <taxon>Eukaryota</taxon>
        <taxon>Fungi</taxon>
        <taxon>Dikarya</taxon>
        <taxon>Basidiomycota</taxon>
        <taxon>Agaricomycotina</taxon>
        <taxon>Agaricomycetes</taxon>
        <taxon>Polyporales</taxon>
        <taxon>Phanerochaetaceae</taxon>
        <taxon>Phanerochaete</taxon>
    </lineage>
</organism>
<dbReference type="AlphaFoldDB" id="A0A9P3LNZ2"/>
<dbReference type="Proteomes" id="UP000703269">
    <property type="component" value="Unassembled WGS sequence"/>
</dbReference>
<reference evidence="2 3" key="1">
    <citation type="submission" date="2021-08" db="EMBL/GenBank/DDBJ databases">
        <title>Draft Genome Sequence of Phanerochaete sordida strain YK-624.</title>
        <authorList>
            <person name="Mori T."/>
            <person name="Dohra H."/>
            <person name="Suzuki T."/>
            <person name="Kawagishi H."/>
            <person name="Hirai H."/>
        </authorList>
    </citation>
    <scope>NUCLEOTIDE SEQUENCE [LARGE SCALE GENOMIC DNA]</scope>
    <source>
        <strain evidence="2 3">YK-624</strain>
    </source>
</reference>
<feature type="compositionally biased region" description="Low complexity" evidence="1">
    <location>
        <begin position="36"/>
        <end position="45"/>
    </location>
</feature>
<accession>A0A9P3LNZ2</accession>
<dbReference type="OrthoDB" id="2803783at2759"/>